<comment type="caution">
    <text evidence="12">The sequence shown here is derived from an EMBL/GenBank/DDBJ whole genome shotgun (WGS) entry which is preliminary data.</text>
</comment>
<reference evidence="13" key="1">
    <citation type="journal article" date="2017" name="Genome Announc.">
        <title>Draft Genome Sequence of Terrimicrobium sacchariphilum NM-5T, a Facultative Anaerobic Soil Bacterium of the Class Spartobacteria.</title>
        <authorList>
            <person name="Qiu Y.L."/>
            <person name="Tourlousse D.M."/>
            <person name="Matsuura N."/>
            <person name="Ohashi A."/>
            <person name="Sekiguchi Y."/>
        </authorList>
    </citation>
    <scope>NUCLEOTIDE SEQUENCE [LARGE SCALE GENOMIC DNA]</scope>
    <source>
        <strain evidence="13">NM-5</strain>
    </source>
</reference>
<dbReference type="GO" id="GO:0008379">
    <property type="term" value="F:thioredoxin peroxidase activity"/>
    <property type="evidence" value="ECO:0007669"/>
    <property type="project" value="TreeGrafter"/>
</dbReference>
<protein>
    <recommendedName>
        <fullName evidence="3">Alkyl hydroperoxide reductase C</fullName>
        <ecNumber evidence="2">1.11.1.26</ecNumber>
    </recommendedName>
    <alternativeName>
        <fullName evidence="8">Peroxiredoxin</fullName>
    </alternativeName>
</protein>
<dbReference type="FunCoup" id="A0A146GBC3">
    <property type="interactions" value="518"/>
</dbReference>
<dbReference type="Gene3D" id="3.40.30.10">
    <property type="entry name" value="Glutaredoxin"/>
    <property type="match status" value="1"/>
</dbReference>
<dbReference type="GO" id="GO:0033554">
    <property type="term" value="P:cellular response to stress"/>
    <property type="evidence" value="ECO:0007669"/>
    <property type="project" value="TreeGrafter"/>
</dbReference>
<evidence type="ECO:0000256" key="4">
    <source>
        <dbReference type="ARBA" id="ARBA00022559"/>
    </source>
</evidence>
<keyword evidence="4" id="KW-0575">Peroxidase</keyword>
<dbReference type="GO" id="GO:0005829">
    <property type="term" value="C:cytosol"/>
    <property type="evidence" value="ECO:0007669"/>
    <property type="project" value="TreeGrafter"/>
</dbReference>
<keyword evidence="5" id="KW-0049">Antioxidant</keyword>
<evidence type="ECO:0000259" key="11">
    <source>
        <dbReference type="PROSITE" id="PS51352"/>
    </source>
</evidence>
<evidence type="ECO:0000256" key="3">
    <source>
        <dbReference type="ARBA" id="ARBA00017462"/>
    </source>
</evidence>
<dbReference type="AlphaFoldDB" id="A0A146GBC3"/>
<evidence type="ECO:0000313" key="13">
    <source>
        <dbReference type="Proteomes" id="UP000076023"/>
    </source>
</evidence>
<dbReference type="InParanoid" id="A0A146GBC3"/>
<dbReference type="EC" id="1.11.1.26" evidence="2"/>
<evidence type="ECO:0000256" key="7">
    <source>
        <dbReference type="ARBA" id="ARBA00023284"/>
    </source>
</evidence>
<gene>
    <name evidence="12" type="ORF">TSACC_23349</name>
</gene>
<dbReference type="InterPro" id="IPR000866">
    <property type="entry name" value="AhpC/TSA"/>
</dbReference>
<keyword evidence="13" id="KW-1185">Reference proteome</keyword>
<dbReference type="SUPFAM" id="SSF52833">
    <property type="entry name" value="Thioredoxin-like"/>
    <property type="match status" value="1"/>
</dbReference>
<comment type="catalytic activity">
    <reaction evidence="9">
        <text>a hydroperoxide + NADH + H(+) = an alcohol + NAD(+) + H2O</text>
        <dbReference type="Rhea" id="RHEA:62628"/>
        <dbReference type="ChEBI" id="CHEBI:15377"/>
        <dbReference type="ChEBI" id="CHEBI:15378"/>
        <dbReference type="ChEBI" id="CHEBI:30879"/>
        <dbReference type="ChEBI" id="CHEBI:35924"/>
        <dbReference type="ChEBI" id="CHEBI:57540"/>
        <dbReference type="ChEBI" id="CHEBI:57945"/>
        <dbReference type="EC" id="1.11.1.26"/>
    </reaction>
</comment>
<evidence type="ECO:0000256" key="6">
    <source>
        <dbReference type="ARBA" id="ARBA00023002"/>
    </source>
</evidence>
<dbReference type="GO" id="GO:0045454">
    <property type="term" value="P:cell redox homeostasis"/>
    <property type="evidence" value="ECO:0007669"/>
    <property type="project" value="TreeGrafter"/>
</dbReference>
<dbReference type="PANTHER" id="PTHR10681:SF121">
    <property type="entry name" value="ALKYL HYDROPEROXIDE REDUCTASE C"/>
    <property type="match status" value="1"/>
</dbReference>
<feature type="active site" description="Cysteine sulfenic acid (-SOH) intermediate; for peroxidase activity" evidence="10">
    <location>
        <position position="50"/>
    </location>
</feature>
<evidence type="ECO:0000256" key="8">
    <source>
        <dbReference type="ARBA" id="ARBA00032077"/>
    </source>
</evidence>
<dbReference type="InterPro" id="IPR013766">
    <property type="entry name" value="Thioredoxin_domain"/>
</dbReference>
<dbReference type="GO" id="GO:0102039">
    <property type="term" value="F:NADH-dependent peroxiredoxin activity"/>
    <property type="evidence" value="ECO:0007669"/>
    <property type="project" value="UniProtKB-EC"/>
</dbReference>
<dbReference type="GO" id="GO:0042744">
    <property type="term" value="P:hydrogen peroxide catabolic process"/>
    <property type="evidence" value="ECO:0007669"/>
    <property type="project" value="TreeGrafter"/>
</dbReference>
<comment type="subunit">
    <text evidence="1">Homodimer; disulfide-linked, upon oxidation. 5 homodimers assemble to form a ring-like decamer.</text>
</comment>
<evidence type="ECO:0000256" key="10">
    <source>
        <dbReference type="PIRSR" id="PIRSR000239-1"/>
    </source>
</evidence>
<evidence type="ECO:0000256" key="9">
    <source>
        <dbReference type="ARBA" id="ARBA00047572"/>
    </source>
</evidence>
<evidence type="ECO:0000313" key="12">
    <source>
        <dbReference type="EMBL" id="GAT34915.1"/>
    </source>
</evidence>
<dbReference type="CDD" id="cd03015">
    <property type="entry name" value="PRX_Typ2cys"/>
    <property type="match status" value="1"/>
</dbReference>
<dbReference type="PIRSF" id="PIRSF000239">
    <property type="entry name" value="AHPC"/>
    <property type="match status" value="1"/>
</dbReference>
<dbReference type="EMBL" id="BDCO01000002">
    <property type="protein sequence ID" value="GAT34915.1"/>
    <property type="molecule type" value="Genomic_DNA"/>
</dbReference>
<dbReference type="InterPro" id="IPR050217">
    <property type="entry name" value="Peroxiredoxin"/>
</dbReference>
<accession>A0A146GBC3</accession>
<dbReference type="InterPro" id="IPR036249">
    <property type="entry name" value="Thioredoxin-like_sf"/>
</dbReference>
<organism evidence="12 13">
    <name type="scientific">Terrimicrobium sacchariphilum</name>
    <dbReference type="NCBI Taxonomy" id="690879"/>
    <lineage>
        <taxon>Bacteria</taxon>
        <taxon>Pseudomonadati</taxon>
        <taxon>Verrucomicrobiota</taxon>
        <taxon>Terrimicrobiia</taxon>
        <taxon>Terrimicrobiales</taxon>
        <taxon>Terrimicrobiaceae</taxon>
        <taxon>Terrimicrobium</taxon>
    </lineage>
</organism>
<dbReference type="STRING" id="690879.TSACC_23349"/>
<dbReference type="RefSeq" id="WP_075080505.1">
    <property type="nucleotide sequence ID" value="NZ_BDCO01000002.1"/>
</dbReference>
<dbReference type="PANTHER" id="PTHR10681">
    <property type="entry name" value="THIOREDOXIN PEROXIDASE"/>
    <property type="match status" value="1"/>
</dbReference>
<keyword evidence="6" id="KW-0560">Oxidoreductase</keyword>
<dbReference type="GO" id="GO:0006979">
    <property type="term" value="P:response to oxidative stress"/>
    <property type="evidence" value="ECO:0007669"/>
    <property type="project" value="TreeGrafter"/>
</dbReference>
<feature type="domain" description="Thioredoxin" evidence="11">
    <location>
        <begin position="2"/>
        <end position="158"/>
    </location>
</feature>
<dbReference type="InterPro" id="IPR024706">
    <property type="entry name" value="Peroxiredoxin_AhpC-typ"/>
</dbReference>
<dbReference type="Proteomes" id="UP000076023">
    <property type="component" value="Unassembled WGS sequence"/>
</dbReference>
<evidence type="ECO:0000256" key="1">
    <source>
        <dbReference type="ARBA" id="ARBA00011654"/>
    </source>
</evidence>
<keyword evidence="7" id="KW-0676">Redox-active center</keyword>
<dbReference type="PROSITE" id="PS51352">
    <property type="entry name" value="THIOREDOXIN_2"/>
    <property type="match status" value="1"/>
</dbReference>
<evidence type="ECO:0000256" key="5">
    <source>
        <dbReference type="ARBA" id="ARBA00022862"/>
    </source>
</evidence>
<dbReference type="Pfam" id="PF00578">
    <property type="entry name" value="AhpC-TSA"/>
    <property type="match status" value="1"/>
</dbReference>
<dbReference type="OrthoDB" id="9812811at2"/>
<evidence type="ECO:0000256" key="2">
    <source>
        <dbReference type="ARBA" id="ARBA00013021"/>
    </source>
</evidence>
<name>A0A146GBC3_TERSA</name>
<proteinExistence type="predicted"/>
<sequence length="175" mass="19513">MLTVGDLFPAFHSKACNGLTSDDIIEIDNSTYKGKWTFFLFYPKDFTFVCPTELVEFGKRNGDFKDRDVQLIGGSTDNEFSHLAWRQSHADLKSLPYPLIAAQKLAGDLGILDPKENVCLRASFLVDQHGVIQWATVNNLSVGRSVEEALRVVDAVQSDELCPCNWKKGDATLKV</sequence>